<keyword evidence="2" id="KW-1185">Reference proteome</keyword>
<dbReference type="KEGG" id="sbh:SBI_02286"/>
<gene>
    <name evidence="1" type="ordered locus">SBI_02286</name>
</gene>
<dbReference type="PATRIC" id="fig|749414.3.peg.2365"/>
<protein>
    <submittedName>
        <fullName evidence="1">Uncharacterized protein</fullName>
    </submittedName>
</protein>
<evidence type="ECO:0000313" key="2">
    <source>
        <dbReference type="Proteomes" id="UP000000377"/>
    </source>
</evidence>
<sequence length="54" mass="5665">MFTDYAAVAPQLQTAGLMTAEARTALVGAVDPACSVPTVRGLVRGFFARQLPAR</sequence>
<reference evidence="1 2" key="1">
    <citation type="journal article" date="2010" name="J. Bacteriol.">
        <title>Genome sequence of the milbemycin-producing bacterium Streptomyces bingchenggensis.</title>
        <authorList>
            <person name="Wang X.J."/>
            <person name="Yan Y.J."/>
            <person name="Zhang B."/>
            <person name="An J."/>
            <person name="Wang J.J."/>
            <person name="Tian J."/>
            <person name="Jiang L."/>
            <person name="Chen Y.H."/>
            <person name="Huang S.X."/>
            <person name="Yin M."/>
            <person name="Zhang J."/>
            <person name="Gao A.L."/>
            <person name="Liu C.X."/>
            <person name="Zhu Z.X."/>
            <person name="Xiang W.S."/>
        </authorList>
    </citation>
    <scope>NUCLEOTIDE SEQUENCE [LARGE SCALE GENOMIC DNA]</scope>
    <source>
        <strain evidence="1 2">BCW-1</strain>
    </source>
</reference>
<dbReference type="Proteomes" id="UP000000377">
    <property type="component" value="Chromosome"/>
</dbReference>
<proteinExistence type="predicted"/>
<dbReference type="EMBL" id="CP002047">
    <property type="protein sequence ID" value="ADI05407.1"/>
    <property type="molecule type" value="Genomic_DNA"/>
</dbReference>
<organism evidence="1 2">
    <name type="scientific">Streptomyces bingchenggensis (strain BCW-1)</name>
    <dbReference type="NCBI Taxonomy" id="749414"/>
    <lineage>
        <taxon>Bacteria</taxon>
        <taxon>Bacillati</taxon>
        <taxon>Actinomycetota</taxon>
        <taxon>Actinomycetes</taxon>
        <taxon>Kitasatosporales</taxon>
        <taxon>Streptomycetaceae</taxon>
        <taxon>Streptomyces</taxon>
    </lineage>
</organism>
<dbReference type="RefSeq" id="WP_014174886.1">
    <property type="nucleotide sequence ID" value="NC_016582.1"/>
</dbReference>
<evidence type="ECO:0000313" key="1">
    <source>
        <dbReference type="EMBL" id="ADI05407.1"/>
    </source>
</evidence>
<name>D7BV28_STRBB</name>
<dbReference type="HOGENOM" id="CLU_3048286_0_0_11"/>
<accession>D7BV28</accession>
<dbReference type="eggNOG" id="COG4188">
    <property type="taxonomic scope" value="Bacteria"/>
</dbReference>
<dbReference type="AlphaFoldDB" id="D7BV28"/>